<evidence type="ECO:0000313" key="1">
    <source>
        <dbReference type="EMBL" id="CAG5001938.1"/>
    </source>
</evidence>
<protein>
    <submittedName>
        <fullName evidence="1">Uncharacterized protein</fullName>
    </submittedName>
</protein>
<evidence type="ECO:0000313" key="2">
    <source>
        <dbReference type="Proteomes" id="UP000680038"/>
    </source>
</evidence>
<accession>A0A916JCD3</accession>
<keyword evidence="2" id="KW-1185">Reference proteome</keyword>
<dbReference type="RefSeq" id="WP_215239343.1">
    <property type="nucleotide sequence ID" value="NZ_CAJRAF010000002.1"/>
</dbReference>
<reference evidence="1" key="1">
    <citation type="submission" date="2021-04" db="EMBL/GenBank/DDBJ databases">
        <authorList>
            <person name="Rodrigo-Torres L."/>
            <person name="Arahal R. D."/>
            <person name="Lucena T."/>
        </authorList>
    </citation>
    <scope>NUCLEOTIDE SEQUENCE</scope>
    <source>
        <strain evidence="1">CECT 9275</strain>
    </source>
</reference>
<comment type="caution">
    <text evidence="1">The sequence shown here is derived from an EMBL/GenBank/DDBJ whole genome shotgun (WGS) entry which is preliminary data.</text>
</comment>
<proteinExistence type="predicted"/>
<sequence length="178" mass="19864">MTIKEFRLHLAKIKQRINDELPKLSEQVAVATLSLVKDRSIEEGISIGGNESNKAEYSKKTFPTTRLKGKERNAGGRAYIEANALGNWAGFRQAQGLKSDKVNLSYTNRMWTGIQVLSTTQTGYGKFQSIIGAADQETRDKIEANVERFGMFLDPTPDEIEIGRDSATVVINRLIRDV</sequence>
<dbReference type="Proteomes" id="UP000680038">
    <property type="component" value="Unassembled WGS sequence"/>
</dbReference>
<dbReference type="AlphaFoldDB" id="A0A916JCD3"/>
<gene>
    <name evidence="1" type="ORF">DYBT9275_02771</name>
</gene>
<dbReference type="EMBL" id="CAJRAF010000002">
    <property type="protein sequence ID" value="CAG5001938.1"/>
    <property type="molecule type" value="Genomic_DNA"/>
</dbReference>
<name>A0A916JCD3_9BACT</name>
<organism evidence="1 2">
    <name type="scientific">Dyadobacter helix</name>
    <dbReference type="NCBI Taxonomy" id="2822344"/>
    <lineage>
        <taxon>Bacteria</taxon>
        <taxon>Pseudomonadati</taxon>
        <taxon>Bacteroidota</taxon>
        <taxon>Cytophagia</taxon>
        <taxon>Cytophagales</taxon>
        <taxon>Spirosomataceae</taxon>
        <taxon>Dyadobacter</taxon>
    </lineage>
</organism>